<dbReference type="WBParaSite" id="L893_g27053.t1">
    <property type="protein sequence ID" value="L893_g27053.t1"/>
    <property type="gene ID" value="L893_g27053"/>
</dbReference>
<evidence type="ECO:0000313" key="4">
    <source>
        <dbReference type="WBParaSite" id="L893_g27053.t1"/>
    </source>
</evidence>
<name>A0A1I7ZJ39_9BILA</name>
<dbReference type="AlphaFoldDB" id="A0A1I7ZJ39"/>
<dbReference type="Pfam" id="PF23003">
    <property type="entry name" value="Fn1_2"/>
    <property type="match status" value="1"/>
</dbReference>
<feature type="domain" description="Abnormal cell migration protein 18-like fibronectin type I" evidence="2">
    <location>
        <begin position="19"/>
        <end position="77"/>
    </location>
</feature>
<evidence type="ECO:0000256" key="1">
    <source>
        <dbReference type="SAM" id="SignalP"/>
    </source>
</evidence>
<dbReference type="InterPro" id="IPR055119">
    <property type="entry name" value="Mig18_Fn1"/>
</dbReference>
<keyword evidence="3" id="KW-1185">Reference proteome</keyword>
<dbReference type="Proteomes" id="UP000095287">
    <property type="component" value="Unplaced"/>
</dbReference>
<feature type="signal peptide" evidence="1">
    <location>
        <begin position="1"/>
        <end position="17"/>
    </location>
</feature>
<reference evidence="4" key="1">
    <citation type="submission" date="2016-11" db="UniProtKB">
        <authorList>
            <consortium name="WormBaseParasite"/>
        </authorList>
    </citation>
    <scope>IDENTIFICATION</scope>
</reference>
<proteinExistence type="predicted"/>
<evidence type="ECO:0000259" key="2">
    <source>
        <dbReference type="Pfam" id="PF23003"/>
    </source>
</evidence>
<organism evidence="3 4">
    <name type="scientific">Steinernema glaseri</name>
    <dbReference type="NCBI Taxonomy" id="37863"/>
    <lineage>
        <taxon>Eukaryota</taxon>
        <taxon>Metazoa</taxon>
        <taxon>Ecdysozoa</taxon>
        <taxon>Nematoda</taxon>
        <taxon>Chromadorea</taxon>
        <taxon>Rhabditida</taxon>
        <taxon>Tylenchina</taxon>
        <taxon>Panagrolaimomorpha</taxon>
        <taxon>Strongyloidoidea</taxon>
        <taxon>Steinernematidae</taxon>
        <taxon>Steinernema</taxon>
    </lineage>
</organism>
<accession>A0A1I7ZJ39</accession>
<sequence length="78" mass="8820">MIYLLLVLSSLVPSLLGLDCKVGDGWVKDFIKFECYSNARVKVGVRPIGCVPDDRLEGKVIAPGAEYRNEHFFFRCVR</sequence>
<evidence type="ECO:0000313" key="3">
    <source>
        <dbReference type="Proteomes" id="UP000095287"/>
    </source>
</evidence>
<keyword evidence="1" id="KW-0732">Signal</keyword>
<protein>
    <submittedName>
        <fullName evidence="4">ZP domain-containing protein</fullName>
    </submittedName>
</protein>
<feature type="chain" id="PRO_5009313519" evidence="1">
    <location>
        <begin position="18"/>
        <end position="78"/>
    </location>
</feature>